<dbReference type="AlphaFoldDB" id="A0A369K5E0"/>
<organism evidence="1 2">
    <name type="scientific">Hypsizygus marmoreus</name>
    <name type="common">White beech mushroom</name>
    <name type="synonym">Agaricus marmoreus</name>
    <dbReference type="NCBI Taxonomy" id="39966"/>
    <lineage>
        <taxon>Eukaryota</taxon>
        <taxon>Fungi</taxon>
        <taxon>Dikarya</taxon>
        <taxon>Basidiomycota</taxon>
        <taxon>Agaricomycotina</taxon>
        <taxon>Agaricomycetes</taxon>
        <taxon>Agaricomycetidae</taxon>
        <taxon>Agaricales</taxon>
        <taxon>Tricholomatineae</taxon>
        <taxon>Lyophyllaceae</taxon>
        <taxon>Hypsizygus</taxon>
    </lineage>
</organism>
<evidence type="ECO:0000313" key="2">
    <source>
        <dbReference type="Proteomes" id="UP000076154"/>
    </source>
</evidence>
<dbReference type="EMBL" id="LUEZ02000021">
    <property type="protein sequence ID" value="RDB27063.1"/>
    <property type="molecule type" value="Genomic_DNA"/>
</dbReference>
<accession>A0A369K5E0</accession>
<name>A0A369K5E0_HYPMA</name>
<gene>
    <name evidence="1" type="ORF">Hypma_005161</name>
</gene>
<dbReference type="InParanoid" id="A0A369K5E0"/>
<evidence type="ECO:0000313" key="1">
    <source>
        <dbReference type="EMBL" id="RDB27063.1"/>
    </source>
</evidence>
<evidence type="ECO:0008006" key="3">
    <source>
        <dbReference type="Google" id="ProtNLM"/>
    </source>
</evidence>
<dbReference type="OrthoDB" id="2745898at2759"/>
<dbReference type="Proteomes" id="UP000076154">
    <property type="component" value="Unassembled WGS sequence"/>
</dbReference>
<reference evidence="1" key="1">
    <citation type="submission" date="2018-04" db="EMBL/GenBank/DDBJ databases">
        <title>Whole genome sequencing of Hypsizygus marmoreus.</title>
        <authorList>
            <person name="Choi I.-G."/>
            <person name="Min B."/>
            <person name="Kim J.-G."/>
            <person name="Kim S."/>
            <person name="Oh Y.-L."/>
            <person name="Kong W.-S."/>
            <person name="Park H."/>
            <person name="Jeong J."/>
            <person name="Song E.-S."/>
        </authorList>
    </citation>
    <scope>NUCLEOTIDE SEQUENCE [LARGE SCALE GENOMIC DNA]</scope>
    <source>
        <strain evidence="1">51987-8</strain>
    </source>
</reference>
<sequence>MSFSTPIPPRIADAIVDELSDDSLALKQCSLISRQFRERSQINLYSRSKIDLYLPGGADNQRSLQEYLSMLPSKFIYHIGRLSLFVEEREIQGGFTLQEERDLIVLFNGLKSLRAFSLLMDNSTGKFGPYWLSRSLESAVVSMIRVTQVSEVTVHNLVDFPMVLLSLGCPHLRMLDFHGRRQDAHLIIERPVIPERAPVDKKGCLHVLKVDDTSVAHIYILLKTSKLPQSMLTLSNLRDFAISGNAPHTMDLVVRIVSEAASLGRLTWDCEHYWYRPELMAPAFPKDPTSLRLAFVHHHNRVPPHLNWILMGLQNAPECSRLEELVLLLDVGSVWNNSKKTNFELWNECDAWARTIDSLLMGRRFSGLRRMAIFVRYAPINDRAPSVAYLDVMVKRLKQKLPMLHSKGVLSVQWLVNTRRWPLRVALREMEQGHEGDILVDVPGALESDFQRFCLKD</sequence>
<comment type="caution">
    <text evidence="1">The sequence shown here is derived from an EMBL/GenBank/DDBJ whole genome shotgun (WGS) entry which is preliminary data.</text>
</comment>
<proteinExistence type="predicted"/>
<protein>
    <recommendedName>
        <fullName evidence="3">F-box domain-containing protein</fullName>
    </recommendedName>
</protein>
<keyword evidence="2" id="KW-1185">Reference proteome</keyword>